<feature type="domain" description="DUF7703" evidence="2">
    <location>
        <begin position="19"/>
        <end position="262"/>
    </location>
</feature>
<reference evidence="3 4" key="1">
    <citation type="submission" date="2024-07" db="EMBL/GenBank/DDBJ databases">
        <title>Section-level genome sequencing and comparative genomics of Aspergillus sections Usti and Cavernicolus.</title>
        <authorList>
            <consortium name="Lawrence Berkeley National Laboratory"/>
            <person name="Nybo J.L."/>
            <person name="Vesth T.C."/>
            <person name="Theobald S."/>
            <person name="Frisvad J.C."/>
            <person name="Larsen T.O."/>
            <person name="Kjaerboelling I."/>
            <person name="Rothschild-Mancinelli K."/>
            <person name="Lyhne E.K."/>
            <person name="Kogle M.E."/>
            <person name="Barry K."/>
            <person name="Clum A."/>
            <person name="Na H."/>
            <person name="Ledsgaard L."/>
            <person name="Lin J."/>
            <person name="Lipzen A."/>
            <person name="Kuo A."/>
            <person name="Riley R."/>
            <person name="Mondo S."/>
            <person name="LaButti K."/>
            <person name="Haridas S."/>
            <person name="Pangalinan J."/>
            <person name="Salamov A.A."/>
            <person name="Simmons B.A."/>
            <person name="Magnuson J.K."/>
            <person name="Chen J."/>
            <person name="Drula E."/>
            <person name="Henrissat B."/>
            <person name="Wiebenga A."/>
            <person name="Lubbers R.J."/>
            <person name="Gomes A.C."/>
            <person name="Makela M.R."/>
            <person name="Stajich J."/>
            <person name="Grigoriev I.V."/>
            <person name="Mortensen U.H."/>
            <person name="De vries R.P."/>
            <person name="Baker S.E."/>
            <person name="Andersen M.R."/>
        </authorList>
    </citation>
    <scope>NUCLEOTIDE SEQUENCE [LARGE SCALE GENOMIC DNA]</scope>
    <source>
        <strain evidence="3 4">CBS 600.67</strain>
    </source>
</reference>
<keyword evidence="1" id="KW-1133">Transmembrane helix</keyword>
<dbReference type="EMBL" id="JBFXLS010000079">
    <property type="protein sequence ID" value="KAL2819049.1"/>
    <property type="molecule type" value="Genomic_DNA"/>
</dbReference>
<dbReference type="PANTHER" id="PTHR37013">
    <property type="entry name" value="INTEGRAL MEMBRANE PROTEIN (AFU_ORTHOLOGUE AFUA_1G05950)-RELATED"/>
    <property type="match status" value="1"/>
</dbReference>
<accession>A0ABR4HU99</accession>
<evidence type="ECO:0000313" key="4">
    <source>
        <dbReference type="Proteomes" id="UP001610335"/>
    </source>
</evidence>
<protein>
    <recommendedName>
        <fullName evidence="2">DUF7703 domain-containing protein</fullName>
    </recommendedName>
</protein>
<keyword evidence="1" id="KW-0812">Transmembrane</keyword>
<keyword evidence="1" id="KW-0472">Membrane</keyword>
<proteinExistence type="predicted"/>
<dbReference type="Pfam" id="PF24802">
    <property type="entry name" value="DUF7703"/>
    <property type="match status" value="1"/>
</dbReference>
<feature type="transmembrane region" description="Helical" evidence="1">
    <location>
        <begin position="20"/>
        <end position="47"/>
    </location>
</feature>
<feature type="transmembrane region" description="Helical" evidence="1">
    <location>
        <begin position="54"/>
        <end position="79"/>
    </location>
</feature>
<evidence type="ECO:0000313" key="3">
    <source>
        <dbReference type="EMBL" id="KAL2819049.1"/>
    </source>
</evidence>
<feature type="transmembrane region" description="Helical" evidence="1">
    <location>
        <begin position="119"/>
        <end position="143"/>
    </location>
</feature>
<sequence>MSSLDDIPAGLVSGVEASSLAVKIIVAVFLGTALYNAVELIVLILITFSQYRGLYFWSLLVSSLVGVIPTTIGAVLHFFLIGPLWLALTLSHVGFYAMVPVQSLVLYSRLHLVFHNEKCLRYILYLIIIDAIILLPLITTTFLGSAYIRTPQWNKAYHVTERFQVTGFCLQELLISSLYIWEAVKLLQLSPERRSHRKNIMYQLVAINLVIILMDVGLLVPEYLGFYYLQVSLKSLVYSIKLKLEFAVLRRLVTITGLHAQDVVHSDPPEAPEFINPDYATFDFTHAAPTNKSSSGMYGESARYNRGGNAFSISSLAPKLTL</sequence>
<feature type="transmembrane region" description="Helical" evidence="1">
    <location>
        <begin position="163"/>
        <end position="181"/>
    </location>
</feature>
<comment type="caution">
    <text evidence="3">The sequence shown here is derived from an EMBL/GenBank/DDBJ whole genome shotgun (WGS) entry which is preliminary data.</text>
</comment>
<organism evidence="3 4">
    <name type="scientific">Aspergillus cavernicola</name>
    <dbReference type="NCBI Taxonomy" id="176166"/>
    <lineage>
        <taxon>Eukaryota</taxon>
        <taxon>Fungi</taxon>
        <taxon>Dikarya</taxon>
        <taxon>Ascomycota</taxon>
        <taxon>Pezizomycotina</taxon>
        <taxon>Eurotiomycetes</taxon>
        <taxon>Eurotiomycetidae</taxon>
        <taxon>Eurotiales</taxon>
        <taxon>Aspergillaceae</taxon>
        <taxon>Aspergillus</taxon>
        <taxon>Aspergillus subgen. Nidulantes</taxon>
    </lineage>
</organism>
<feature type="transmembrane region" description="Helical" evidence="1">
    <location>
        <begin position="201"/>
        <end position="220"/>
    </location>
</feature>
<name>A0ABR4HU99_9EURO</name>
<evidence type="ECO:0000256" key="1">
    <source>
        <dbReference type="SAM" id="Phobius"/>
    </source>
</evidence>
<feature type="transmembrane region" description="Helical" evidence="1">
    <location>
        <begin position="85"/>
        <end position="107"/>
    </location>
</feature>
<dbReference type="Proteomes" id="UP001610335">
    <property type="component" value="Unassembled WGS sequence"/>
</dbReference>
<dbReference type="InterPro" id="IPR056120">
    <property type="entry name" value="DUF7703"/>
</dbReference>
<dbReference type="PANTHER" id="PTHR37013:SF5">
    <property type="entry name" value="INTEGRAL MEMBRANE PROTEIN"/>
    <property type="match status" value="1"/>
</dbReference>
<keyword evidence="4" id="KW-1185">Reference proteome</keyword>
<gene>
    <name evidence="3" type="ORF">BDW59DRAFT_181743</name>
</gene>
<evidence type="ECO:0000259" key="2">
    <source>
        <dbReference type="Pfam" id="PF24802"/>
    </source>
</evidence>